<feature type="compositionally biased region" description="Low complexity" evidence="1">
    <location>
        <begin position="11"/>
        <end position="25"/>
    </location>
</feature>
<feature type="compositionally biased region" description="Low complexity" evidence="1">
    <location>
        <begin position="588"/>
        <end position="620"/>
    </location>
</feature>
<dbReference type="PANTHER" id="PTHR37287:SF1">
    <property type="entry name" value="INO EIGHTY SUBUNIT 1"/>
    <property type="match status" value="1"/>
</dbReference>
<feature type="compositionally biased region" description="Pro residues" evidence="1">
    <location>
        <begin position="519"/>
        <end position="555"/>
    </location>
</feature>
<accession>W4KQX7</accession>
<gene>
    <name evidence="2" type="ORF">HETIRDRAFT_457033</name>
</gene>
<dbReference type="RefSeq" id="XP_009541363.1">
    <property type="nucleotide sequence ID" value="XM_009543068.1"/>
</dbReference>
<feature type="region of interest" description="Disordered" evidence="1">
    <location>
        <begin position="801"/>
        <end position="879"/>
    </location>
</feature>
<dbReference type="OrthoDB" id="5413003at2759"/>
<dbReference type="GeneID" id="20676790"/>
<dbReference type="EMBL" id="KI925454">
    <property type="protein sequence ID" value="ETW87466.1"/>
    <property type="molecule type" value="Genomic_DNA"/>
</dbReference>
<dbReference type="KEGG" id="hir:HETIRDRAFT_457033"/>
<evidence type="ECO:0008006" key="4">
    <source>
        <dbReference type="Google" id="ProtNLM"/>
    </source>
</evidence>
<reference evidence="2 3" key="1">
    <citation type="journal article" date="2012" name="New Phytol.">
        <title>Insight into trade-off between wood decay and parasitism from the genome of a fungal forest pathogen.</title>
        <authorList>
            <person name="Olson A."/>
            <person name="Aerts A."/>
            <person name="Asiegbu F."/>
            <person name="Belbahri L."/>
            <person name="Bouzid O."/>
            <person name="Broberg A."/>
            <person name="Canback B."/>
            <person name="Coutinho P.M."/>
            <person name="Cullen D."/>
            <person name="Dalman K."/>
            <person name="Deflorio G."/>
            <person name="van Diepen L.T."/>
            <person name="Dunand C."/>
            <person name="Duplessis S."/>
            <person name="Durling M."/>
            <person name="Gonthier P."/>
            <person name="Grimwood J."/>
            <person name="Fossdal C.G."/>
            <person name="Hansson D."/>
            <person name="Henrissat B."/>
            <person name="Hietala A."/>
            <person name="Himmelstrand K."/>
            <person name="Hoffmeister D."/>
            <person name="Hogberg N."/>
            <person name="James T.Y."/>
            <person name="Karlsson M."/>
            <person name="Kohler A."/>
            <person name="Kues U."/>
            <person name="Lee Y.H."/>
            <person name="Lin Y.C."/>
            <person name="Lind M."/>
            <person name="Lindquist E."/>
            <person name="Lombard V."/>
            <person name="Lucas S."/>
            <person name="Lunden K."/>
            <person name="Morin E."/>
            <person name="Murat C."/>
            <person name="Park J."/>
            <person name="Raffaello T."/>
            <person name="Rouze P."/>
            <person name="Salamov A."/>
            <person name="Schmutz J."/>
            <person name="Solheim H."/>
            <person name="Stahlberg J."/>
            <person name="Velez H."/>
            <person name="de Vries R.P."/>
            <person name="Wiebenga A."/>
            <person name="Woodward S."/>
            <person name="Yakovlev I."/>
            <person name="Garbelotto M."/>
            <person name="Martin F."/>
            <person name="Grigoriev I.V."/>
            <person name="Stenlid J."/>
        </authorList>
    </citation>
    <scope>NUCLEOTIDE SEQUENCE [LARGE SCALE GENOMIC DNA]</scope>
    <source>
        <strain evidence="2 3">TC 32-1</strain>
    </source>
</reference>
<feature type="region of interest" description="Disordered" evidence="1">
    <location>
        <begin position="588"/>
        <end position="636"/>
    </location>
</feature>
<dbReference type="InParanoid" id="W4KQX7"/>
<feature type="region of interest" description="Disordered" evidence="1">
    <location>
        <begin position="1"/>
        <end position="25"/>
    </location>
</feature>
<feature type="compositionally biased region" description="Basic residues" evidence="1">
    <location>
        <begin position="556"/>
        <end position="567"/>
    </location>
</feature>
<feature type="compositionally biased region" description="Low complexity" evidence="1">
    <location>
        <begin position="263"/>
        <end position="292"/>
    </location>
</feature>
<evidence type="ECO:0000256" key="1">
    <source>
        <dbReference type="SAM" id="MobiDB-lite"/>
    </source>
</evidence>
<feature type="compositionally biased region" description="Low complexity" evidence="1">
    <location>
        <begin position="467"/>
        <end position="479"/>
    </location>
</feature>
<dbReference type="AlphaFoldDB" id="W4KQX7"/>
<dbReference type="eggNOG" id="ENOG502QVDM">
    <property type="taxonomic scope" value="Eukaryota"/>
</dbReference>
<name>W4KQX7_HETIT</name>
<feature type="region of interest" description="Disordered" evidence="1">
    <location>
        <begin position="353"/>
        <end position="574"/>
    </location>
</feature>
<feature type="region of interest" description="Disordered" evidence="1">
    <location>
        <begin position="262"/>
        <end position="303"/>
    </location>
</feature>
<organism evidence="2 3">
    <name type="scientific">Heterobasidion irregulare (strain TC 32-1)</name>
    <dbReference type="NCBI Taxonomy" id="747525"/>
    <lineage>
        <taxon>Eukaryota</taxon>
        <taxon>Fungi</taxon>
        <taxon>Dikarya</taxon>
        <taxon>Basidiomycota</taxon>
        <taxon>Agaricomycotina</taxon>
        <taxon>Agaricomycetes</taxon>
        <taxon>Russulales</taxon>
        <taxon>Bondarzewiaceae</taxon>
        <taxon>Heterobasidion</taxon>
        <taxon>Heterobasidion annosum species complex</taxon>
    </lineage>
</organism>
<feature type="compositionally biased region" description="Gly residues" evidence="1">
    <location>
        <begin position="353"/>
        <end position="372"/>
    </location>
</feature>
<dbReference type="PANTHER" id="PTHR37287">
    <property type="entry name" value="INO EIGHTY SUBUNIT 1"/>
    <property type="match status" value="1"/>
</dbReference>
<feature type="compositionally biased region" description="Pro residues" evidence="1">
    <location>
        <begin position="826"/>
        <end position="840"/>
    </location>
</feature>
<feature type="compositionally biased region" description="Basic and acidic residues" evidence="1">
    <location>
        <begin position="374"/>
        <end position="404"/>
    </location>
</feature>
<feature type="compositionally biased region" description="Polar residues" evidence="1">
    <location>
        <begin position="801"/>
        <end position="814"/>
    </location>
</feature>
<dbReference type="GO" id="GO:0031011">
    <property type="term" value="C:Ino80 complex"/>
    <property type="evidence" value="ECO:0007669"/>
    <property type="project" value="InterPro"/>
</dbReference>
<evidence type="ECO:0000313" key="3">
    <source>
        <dbReference type="Proteomes" id="UP000030671"/>
    </source>
</evidence>
<dbReference type="HOGENOM" id="CLU_325420_0_0_1"/>
<dbReference type="Proteomes" id="UP000030671">
    <property type="component" value="Unassembled WGS sequence"/>
</dbReference>
<evidence type="ECO:0000313" key="2">
    <source>
        <dbReference type="EMBL" id="ETW87466.1"/>
    </source>
</evidence>
<keyword evidence="3" id="KW-1185">Reference proteome</keyword>
<feature type="compositionally biased region" description="Low complexity" evidence="1">
    <location>
        <begin position="815"/>
        <end position="824"/>
    </location>
</feature>
<proteinExistence type="predicted"/>
<dbReference type="InterPro" id="IPR038014">
    <property type="entry name" value="Ies1"/>
</dbReference>
<protein>
    <recommendedName>
        <fullName evidence="4">Ino eighty subunit 1</fullName>
    </recommendedName>
</protein>
<sequence>MASHKPSTYVPHSPSPASASHSPPHSSLYARRKLFAIKHDEAQPLTRRDIQYDLLHAIFSNPLRAFTDPHAPAPAPSLAAPAPQKVSFRDLYVRALLQSPRCSRALREKMQDSPEFATDFAKIALLANVGRVNTTMTFLPEMRTSLRTYHPVPSLQKTDGNLQDAPRIKNLLKACQLPHETDNVPGSPSELRVLAGRGIVPTSNVVNVLFCLSNNFTNVAHEHFGRLDIDFLDLFLPIHVSSASRARAFLWLVHHYHEGSGLARSSTAPSTASTASTASTPAPTSPSGDATSGTPNPFADAHARAHPGMVPALVDLPLPEFEAENVDPEDEITQGARMSRYRLDFLANPNAGAGAGAGRGGSVAGSAKGAGEGGEEKKSAKGRVRDRAKEKERAQERARAKEAEAEVGAEAADVEMDVGVDVDSPGMQDSPASAPPKGKKRAHSAIEPADGDDHDSIAVTAPDNDDSASSSACRLSSSLPHPAHSDGPTGCRPPATREPPAQRRQLSQDIIQDRASPAILPPAPPPFPAPASAPAPAPTPPAPPPAPASAPVPKPRAPRRRAPRTRAPRLSAAARAAAAAANVAASASASTSANGNGNATAAASARAPARSRARGPALSRVPAATPRVLSPLPPTTTMTRGVAMHVCPQRTMLQHAWHVISTVDPLADSDEEGVDEGSRLEYSTRLEVVQGIRAHAHMLAVARRQQAPHYPAPDAALALALASASTPGPASAPGLVALLPPLDNDPRTGPHPRLSLQLVRSSHVLSLSPSSSRRIRASNSCLLGCGYGYGYGYGYGPPTVDSHSTAQHGTAQLASRTPPQSHRPPSSHPPSRRPQPPSPSSPTRERSLVHSEPAPRLYTTTPYPSPPLSSLFHPPTQSHIHAYINT</sequence>
<dbReference type="STRING" id="747525.W4KQX7"/>